<comment type="caution">
    <text evidence="1">The sequence shown here is derived from an EMBL/GenBank/DDBJ whole genome shotgun (WGS) entry which is preliminary data.</text>
</comment>
<dbReference type="AlphaFoldDB" id="A0A6V7GXC2"/>
<proteinExistence type="predicted"/>
<keyword evidence="2" id="KW-1185">Reference proteome</keyword>
<name>A0A6V7GXC2_9HYME</name>
<dbReference type="Proteomes" id="UP000752696">
    <property type="component" value="Unassembled WGS sequence"/>
</dbReference>
<organism evidence="1 2">
    <name type="scientific">Heterotrigona itama</name>
    <dbReference type="NCBI Taxonomy" id="395501"/>
    <lineage>
        <taxon>Eukaryota</taxon>
        <taxon>Metazoa</taxon>
        <taxon>Ecdysozoa</taxon>
        <taxon>Arthropoda</taxon>
        <taxon>Hexapoda</taxon>
        <taxon>Insecta</taxon>
        <taxon>Pterygota</taxon>
        <taxon>Neoptera</taxon>
        <taxon>Endopterygota</taxon>
        <taxon>Hymenoptera</taxon>
        <taxon>Apocrita</taxon>
        <taxon>Aculeata</taxon>
        <taxon>Apoidea</taxon>
        <taxon>Anthophila</taxon>
        <taxon>Apidae</taxon>
        <taxon>Heterotrigona</taxon>
    </lineage>
</organism>
<dbReference type="EMBL" id="CAJDYZ010003236">
    <property type="protein sequence ID" value="CAD1469973.1"/>
    <property type="molecule type" value="Genomic_DNA"/>
</dbReference>
<evidence type="ECO:0000313" key="1">
    <source>
        <dbReference type="EMBL" id="CAD1469973.1"/>
    </source>
</evidence>
<sequence length="44" mass="5170">KQEERNGEAEELRKENKRKLRLANIGKFEAIPDGMTPKEFLKQV</sequence>
<accession>A0A6V7GXC2</accession>
<reference evidence="1" key="1">
    <citation type="submission" date="2020-07" db="EMBL/GenBank/DDBJ databases">
        <authorList>
            <person name="Nazaruddin N."/>
        </authorList>
    </citation>
    <scope>NUCLEOTIDE SEQUENCE</scope>
</reference>
<feature type="non-terminal residue" evidence="1">
    <location>
        <position position="1"/>
    </location>
</feature>
<protein>
    <submittedName>
        <fullName evidence="1">Uncharacterized protein</fullName>
    </submittedName>
</protein>
<evidence type="ECO:0000313" key="2">
    <source>
        <dbReference type="Proteomes" id="UP000752696"/>
    </source>
</evidence>
<gene>
    <name evidence="1" type="ORF">MHI_LOCUS170672</name>
</gene>